<sequence>MKYHEYGLSKKWDDKDCDTYKRAMTNFFAKQDLIDSVEKKESDTKKEHKVRMYIDMSVPPSVAAQLREANTGSDMWETLCELYETKKDAVLRAHKIRRLRSELENMSFRLGGDMNLHLDQMFNKKRELEQLEFKVHDTEMIDLMLKSLPHHSVFLSFKSVLKFGSYRANLDPTDVRHRMLLAAQEVADIQAQAGRGQATGGK</sequence>
<comment type="caution">
    <text evidence="1">The sequence shown here is derived from an EMBL/GenBank/DDBJ whole genome shotgun (WGS) entry which is preliminary data.</text>
</comment>
<evidence type="ECO:0000313" key="1">
    <source>
        <dbReference type="EMBL" id="KAI9906868.1"/>
    </source>
</evidence>
<dbReference type="Proteomes" id="UP001163321">
    <property type="component" value="Chromosome 8"/>
</dbReference>
<accession>A0ACC0VLX5</accession>
<gene>
    <name evidence="1" type="ORF">PsorP6_016152</name>
</gene>
<proteinExistence type="predicted"/>
<protein>
    <submittedName>
        <fullName evidence="1">Uncharacterized protein</fullName>
    </submittedName>
</protein>
<organism evidence="1 2">
    <name type="scientific">Peronosclerospora sorghi</name>
    <dbReference type="NCBI Taxonomy" id="230839"/>
    <lineage>
        <taxon>Eukaryota</taxon>
        <taxon>Sar</taxon>
        <taxon>Stramenopiles</taxon>
        <taxon>Oomycota</taxon>
        <taxon>Peronosporomycetes</taxon>
        <taxon>Peronosporales</taxon>
        <taxon>Peronosporaceae</taxon>
        <taxon>Peronosclerospora</taxon>
    </lineage>
</organism>
<reference evidence="1 2" key="1">
    <citation type="journal article" date="2022" name="bioRxiv">
        <title>The genome of the oomycete Peronosclerospora sorghi, a cosmopolitan pathogen of maize and sorghum, is inflated with dispersed pseudogenes.</title>
        <authorList>
            <person name="Fletcher K."/>
            <person name="Martin F."/>
            <person name="Isakeit T."/>
            <person name="Cavanaugh K."/>
            <person name="Magill C."/>
            <person name="Michelmore R."/>
        </authorList>
    </citation>
    <scope>NUCLEOTIDE SEQUENCE [LARGE SCALE GENOMIC DNA]</scope>
    <source>
        <strain evidence="1">P6</strain>
    </source>
</reference>
<keyword evidence="2" id="KW-1185">Reference proteome</keyword>
<dbReference type="EMBL" id="CM047587">
    <property type="protein sequence ID" value="KAI9906868.1"/>
    <property type="molecule type" value="Genomic_DNA"/>
</dbReference>
<name>A0ACC0VLX5_9STRA</name>
<evidence type="ECO:0000313" key="2">
    <source>
        <dbReference type="Proteomes" id="UP001163321"/>
    </source>
</evidence>